<keyword evidence="2" id="KW-0560">Oxidoreductase</keyword>
<gene>
    <name evidence="6" type="ORF">FE784_09075</name>
</gene>
<dbReference type="OrthoDB" id="9803238at2"/>
<dbReference type="SUPFAM" id="SSF48179">
    <property type="entry name" value="6-phosphogluconate dehydrogenase C-terminal domain-like"/>
    <property type="match status" value="1"/>
</dbReference>
<sequence length="426" mass="46738">MNRTIGVVGLGYVGLPVAVAFGELQPVVGFDINPHRISTLQRHMDSTGEVSREDLSKASIDFTTDETRLQECDFIIVAVPTPIDHAKKPDLGPLISASQTVGRNLRKGSILVYESTVYPGTTEEICIPVLEKHSGLVAGTDFFVGYSPERINPGDKNHTFKKIVKVVSGQNEQTLNVIADMYGMVVDAGVYRAPSIKVAEAAKVIENTQRDLNIALMNELAIIFDRLDIDTSEVLRAAGTKWNFLSFTPGLVGGHCIGVDPYYLTYKAESVGYHPQVILAGRRINDGMGQFIVTSLVKQMILSGIPVQEALVTVMGVTFKENVPDIRNSKIVDIVRELQDFGIRVQLCDPLADPEEVQHEYGLSVVPAERLEESDVILLAVPHQDFAVSGWNRITSMLRDGRGIVFDVKSVLEVAACPENVTYCRL</sequence>
<dbReference type="Gene3D" id="3.40.50.720">
    <property type="entry name" value="NAD(P)-binding Rossmann-like Domain"/>
    <property type="match status" value="2"/>
</dbReference>
<dbReference type="PANTHER" id="PTHR43491">
    <property type="entry name" value="UDP-N-ACETYL-D-MANNOSAMINE DEHYDROGENASE"/>
    <property type="match status" value="1"/>
</dbReference>
<dbReference type="InterPro" id="IPR014026">
    <property type="entry name" value="UDP-Glc/GDP-Man_DH_dimer"/>
</dbReference>
<evidence type="ECO:0000259" key="5">
    <source>
        <dbReference type="SMART" id="SM00984"/>
    </source>
</evidence>
<evidence type="ECO:0000256" key="2">
    <source>
        <dbReference type="ARBA" id="ARBA00023002"/>
    </source>
</evidence>
<comment type="similarity">
    <text evidence="1 4">Belongs to the UDP-glucose/GDP-mannose dehydrogenase family.</text>
</comment>
<dbReference type="GO" id="GO:0000271">
    <property type="term" value="P:polysaccharide biosynthetic process"/>
    <property type="evidence" value="ECO:0007669"/>
    <property type="project" value="InterPro"/>
</dbReference>
<dbReference type="EMBL" id="VDCQ01000009">
    <property type="protein sequence ID" value="TNJ66707.1"/>
    <property type="molecule type" value="Genomic_DNA"/>
</dbReference>
<comment type="caution">
    <text evidence="6">The sequence shown here is derived from an EMBL/GenBank/DDBJ whole genome shotgun (WGS) entry which is preliminary data.</text>
</comment>
<dbReference type="SUPFAM" id="SSF52413">
    <property type="entry name" value="UDP-glucose/GDP-mannose dehydrogenase C-terminal domain"/>
    <property type="match status" value="1"/>
</dbReference>
<keyword evidence="7" id="KW-1185">Reference proteome</keyword>
<dbReference type="Pfam" id="PF03720">
    <property type="entry name" value="UDPG_MGDP_dh_C"/>
    <property type="match status" value="1"/>
</dbReference>
<dbReference type="InterPro" id="IPR028359">
    <property type="entry name" value="UDP_ManNAc/GlcNAc_DH"/>
</dbReference>
<feature type="domain" description="UDP-glucose/GDP-mannose dehydrogenase C-terminal" evidence="5">
    <location>
        <begin position="313"/>
        <end position="414"/>
    </location>
</feature>
<evidence type="ECO:0000313" key="6">
    <source>
        <dbReference type="EMBL" id="TNJ66707.1"/>
    </source>
</evidence>
<dbReference type="InterPro" id="IPR001732">
    <property type="entry name" value="UDP-Glc/GDP-Man_DH_N"/>
</dbReference>
<dbReference type="SMART" id="SM00984">
    <property type="entry name" value="UDPG_MGDP_dh_C"/>
    <property type="match status" value="1"/>
</dbReference>
<dbReference type="Proteomes" id="UP000307943">
    <property type="component" value="Unassembled WGS sequence"/>
</dbReference>
<dbReference type="SUPFAM" id="SSF51735">
    <property type="entry name" value="NAD(P)-binding Rossmann-fold domains"/>
    <property type="match status" value="1"/>
</dbReference>
<dbReference type="InterPro" id="IPR008927">
    <property type="entry name" value="6-PGluconate_DH-like_C_sf"/>
</dbReference>
<dbReference type="InterPro" id="IPR036291">
    <property type="entry name" value="NAD(P)-bd_dom_sf"/>
</dbReference>
<dbReference type="InterPro" id="IPR036220">
    <property type="entry name" value="UDP-Glc/GDP-Man_DH_C_sf"/>
</dbReference>
<keyword evidence="3" id="KW-0520">NAD</keyword>
<organism evidence="6 7">
    <name type="scientific">Paenibacillus hemerocallicola</name>
    <dbReference type="NCBI Taxonomy" id="1172614"/>
    <lineage>
        <taxon>Bacteria</taxon>
        <taxon>Bacillati</taxon>
        <taxon>Bacillota</taxon>
        <taxon>Bacilli</taxon>
        <taxon>Bacillales</taxon>
        <taxon>Paenibacillaceae</taxon>
        <taxon>Paenibacillus</taxon>
    </lineage>
</organism>
<dbReference type="AlphaFoldDB" id="A0A5C4TDV8"/>
<evidence type="ECO:0000256" key="4">
    <source>
        <dbReference type="PIRNR" id="PIRNR000124"/>
    </source>
</evidence>
<evidence type="ECO:0000256" key="3">
    <source>
        <dbReference type="ARBA" id="ARBA00023027"/>
    </source>
</evidence>
<dbReference type="NCBIfam" id="TIGR03026">
    <property type="entry name" value="NDP-sugDHase"/>
    <property type="match status" value="1"/>
</dbReference>
<dbReference type="InterPro" id="IPR014027">
    <property type="entry name" value="UDP-Glc/GDP-Man_DH_C"/>
</dbReference>
<dbReference type="Pfam" id="PF00984">
    <property type="entry name" value="UDPG_MGDP_dh"/>
    <property type="match status" value="1"/>
</dbReference>
<dbReference type="GO" id="GO:0051287">
    <property type="term" value="F:NAD binding"/>
    <property type="evidence" value="ECO:0007669"/>
    <property type="project" value="InterPro"/>
</dbReference>
<dbReference type="GO" id="GO:0016628">
    <property type="term" value="F:oxidoreductase activity, acting on the CH-CH group of donors, NAD or NADP as acceptor"/>
    <property type="evidence" value="ECO:0007669"/>
    <property type="project" value="InterPro"/>
</dbReference>
<dbReference type="GO" id="GO:0016616">
    <property type="term" value="F:oxidoreductase activity, acting on the CH-OH group of donors, NAD or NADP as acceptor"/>
    <property type="evidence" value="ECO:0007669"/>
    <property type="project" value="InterPro"/>
</dbReference>
<protein>
    <submittedName>
        <fullName evidence="6">Nucleotide sugar dehydrogenase</fullName>
    </submittedName>
</protein>
<dbReference type="InterPro" id="IPR017476">
    <property type="entry name" value="UDP-Glc/GDP-Man"/>
</dbReference>
<dbReference type="PIRSF" id="PIRSF500136">
    <property type="entry name" value="UDP_ManNAc_DH"/>
    <property type="match status" value="1"/>
</dbReference>
<dbReference type="PANTHER" id="PTHR43491:SF2">
    <property type="entry name" value="UDP-N-ACETYL-D-MANNOSAMINE DEHYDROGENASE"/>
    <property type="match status" value="1"/>
</dbReference>
<name>A0A5C4TDV8_9BACL</name>
<proteinExistence type="inferred from homology"/>
<dbReference type="PIRSF" id="PIRSF000124">
    <property type="entry name" value="UDPglc_GDPman_dh"/>
    <property type="match status" value="1"/>
</dbReference>
<evidence type="ECO:0000256" key="1">
    <source>
        <dbReference type="ARBA" id="ARBA00006601"/>
    </source>
</evidence>
<accession>A0A5C4TDV8</accession>
<dbReference type="RefSeq" id="WP_139601856.1">
    <property type="nucleotide sequence ID" value="NZ_VDCQ01000009.1"/>
</dbReference>
<evidence type="ECO:0000313" key="7">
    <source>
        <dbReference type="Proteomes" id="UP000307943"/>
    </source>
</evidence>
<dbReference type="Pfam" id="PF03721">
    <property type="entry name" value="UDPG_MGDP_dh_N"/>
    <property type="match status" value="1"/>
</dbReference>
<reference evidence="6 7" key="1">
    <citation type="submission" date="2019-05" db="EMBL/GenBank/DDBJ databases">
        <title>We sequenced the genome of Paenibacillus hemerocallicola KCTC 33185 for further insight into its adaptation and study the phylogeny of Paenibacillus.</title>
        <authorList>
            <person name="Narsing Rao M.P."/>
        </authorList>
    </citation>
    <scope>NUCLEOTIDE SEQUENCE [LARGE SCALE GENOMIC DNA]</scope>
    <source>
        <strain evidence="6 7">KCTC 33185</strain>
    </source>
</reference>